<keyword evidence="5 6" id="KW-0472">Membrane</keyword>
<keyword evidence="8" id="KW-1185">Reference proteome</keyword>
<dbReference type="InterPro" id="IPR045214">
    <property type="entry name" value="Surf1/Surf4"/>
</dbReference>
<evidence type="ECO:0000313" key="7">
    <source>
        <dbReference type="EMBL" id="MBD3663820.1"/>
    </source>
</evidence>
<dbReference type="Proteomes" id="UP000635142">
    <property type="component" value="Unassembled WGS sequence"/>
</dbReference>
<evidence type="ECO:0000256" key="2">
    <source>
        <dbReference type="ARBA" id="ARBA00007165"/>
    </source>
</evidence>
<dbReference type="PANTHER" id="PTHR23427:SF2">
    <property type="entry name" value="SURFEIT LOCUS PROTEIN 1"/>
    <property type="match status" value="1"/>
</dbReference>
<keyword evidence="6" id="KW-1003">Cell membrane</keyword>
<dbReference type="CDD" id="cd06662">
    <property type="entry name" value="SURF1"/>
    <property type="match status" value="1"/>
</dbReference>
<evidence type="ECO:0000256" key="1">
    <source>
        <dbReference type="ARBA" id="ARBA00004370"/>
    </source>
</evidence>
<accession>A0A927HG23</accession>
<evidence type="ECO:0000256" key="4">
    <source>
        <dbReference type="ARBA" id="ARBA00022989"/>
    </source>
</evidence>
<dbReference type="AlphaFoldDB" id="A0A927HG23"/>
<dbReference type="GO" id="GO:0005886">
    <property type="term" value="C:plasma membrane"/>
    <property type="evidence" value="ECO:0007669"/>
    <property type="project" value="UniProtKB-SubCell"/>
</dbReference>
<evidence type="ECO:0000256" key="3">
    <source>
        <dbReference type="ARBA" id="ARBA00022692"/>
    </source>
</evidence>
<protein>
    <recommendedName>
        <fullName evidence="6">SURF1-like protein</fullName>
    </recommendedName>
</protein>
<evidence type="ECO:0000256" key="6">
    <source>
        <dbReference type="RuleBase" id="RU363076"/>
    </source>
</evidence>
<dbReference type="PANTHER" id="PTHR23427">
    <property type="entry name" value="SURFEIT LOCUS PROTEIN"/>
    <property type="match status" value="1"/>
</dbReference>
<proteinExistence type="inferred from homology"/>
<feature type="transmembrane region" description="Helical" evidence="6">
    <location>
        <begin position="200"/>
        <end position="219"/>
    </location>
</feature>
<sequence length="228" mass="24824">MRTAPFLIIVGLGGAAILIALGVWQVQRLAWKEGVIADIDARLKAQAVELPADPVADKHAFLPVTVTGIWRDTYVRVLVSQKVEGAGYRIISALETDTGPILLDHGFVPTGAQLPAAPSNPSDGTVTVTGNLQWPDETDSFTPTPDLDNNIWFARDVAAMADQLDTRPILLVAREMSESAIGATPLPVDTSRIPNNHLQYAITWFSLAALWLAMSFYFLRRRAHPSES</sequence>
<keyword evidence="4 6" id="KW-1133">Transmembrane helix</keyword>
<name>A0A927HG23_9RHOB</name>
<evidence type="ECO:0000256" key="5">
    <source>
        <dbReference type="ARBA" id="ARBA00023136"/>
    </source>
</evidence>
<comment type="subcellular location">
    <subcellularLocation>
        <location evidence="6">Cell membrane</location>
        <topology evidence="6">Multi-pass membrane protein</topology>
    </subcellularLocation>
    <subcellularLocation>
        <location evidence="1">Membrane</location>
    </subcellularLocation>
</comment>
<dbReference type="RefSeq" id="WP_191074753.1">
    <property type="nucleotide sequence ID" value="NZ_JACTAG010000001.1"/>
</dbReference>
<organism evidence="7 8">
    <name type="scientific">Sulfitobacter aestuariivivens</name>
    <dbReference type="NCBI Taxonomy" id="2766981"/>
    <lineage>
        <taxon>Bacteria</taxon>
        <taxon>Pseudomonadati</taxon>
        <taxon>Pseudomonadota</taxon>
        <taxon>Alphaproteobacteria</taxon>
        <taxon>Rhodobacterales</taxon>
        <taxon>Roseobacteraceae</taxon>
        <taxon>Sulfitobacter</taxon>
    </lineage>
</organism>
<dbReference type="PROSITE" id="PS50895">
    <property type="entry name" value="SURF1"/>
    <property type="match status" value="1"/>
</dbReference>
<evidence type="ECO:0000313" key="8">
    <source>
        <dbReference type="Proteomes" id="UP000635142"/>
    </source>
</evidence>
<keyword evidence="3 6" id="KW-0812">Transmembrane</keyword>
<comment type="caution">
    <text evidence="7">The sequence shown here is derived from an EMBL/GenBank/DDBJ whole genome shotgun (WGS) entry which is preliminary data.</text>
</comment>
<feature type="transmembrane region" description="Helical" evidence="6">
    <location>
        <begin position="6"/>
        <end position="24"/>
    </location>
</feature>
<dbReference type="Pfam" id="PF02104">
    <property type="entry name" value="SURF1"/>
    <property type="match status" value="1"/>
</dbReference>
<gene>
    <name evidence="7" type="ORF">H9Q16_07805</name>
</gene>
<dbReference type="InterPro" id="IPR002994">
    <property type="entry name" value="Surf1/Shy1"/>
</dbReference>
<reference evidence="7" key="1">
    <citation type="submission" date="2020-08" db="EMBL/GenBank/DDBJ databases">
        <title>Sulfitobacter aestuariivivens sp. nov., isolated from a tidal flat.</title>
        <authorList>
            <person name="Park S."/>
            <person name="Yoon J.-H."/>
        </authorList>
    </citation>
    <scope>NUCLEOTIDE SEQUENCE</scope>
    <source>
        <strain evidence="7">TSTF-M16</strain>
    </source>
</reference>
<dbReference type="EMBL" id="JACTAG010000001">
    <property type="protein sequence ID" value="MBD3663820.1"/>
    <property type="molecule type" value="Genomic_DNA"/>
</dbReference>
<comment type="similarity">
    <text evidence="2 6">Belongs to the SURF1 family.</text>
</comment>